<protein>
    <recommendedName>
        <fullName evidence="1">Beta-ketoacyl-[acyl-carrier-protein] synthase III N-terminal domain-containing protein</fullName>
    </recommendedName>
</protein>
<evidence type="ECO:0000313" key="2">
    <source>
        <dbReference type="EMBL" id="RMM52583.1"/>
    </source>
</evidence>
<dbReference type="GO" id="GO:0006633">
    <property type="term" value="P:fatty acid biosynthetic process"/>
    <property type="evidence" value="ECO:0007669"/>
    <property type="project" value="InterPro"/>
</dbReference>
<sequence length="305" mass="34509">MRIMIDACSYALGEVERPYHDVPDFKNMLDRFGYPDEPSVFGWGSYFKTDGDIFDLGIRSARQTLAQSRVSSDDVDFVMFCSTCFPGNEIEYINYNVRLYERLELKKAFPIGITLNNCISFMSAIVMAESMVRSGIYNNILIITADKVYDESIRFNNFALLSDSAASCLVTRCDGPGLEIVSARFGVSQDPITSNHGKDEPELYGRILNDVLESCAVTLADVSKVFCNNIFRPVTQLKETRLGFSRRQLYLDNVARCGHCFSADTLINYVDYVRQNTPAEDQKFLFSIDAPNLRANLLAQYKHQP</sequence>
<reference evidence="2 3" key="1">
    <citation type="submission" date="2018-08" db="EMBL/GenBank/DDBJ databases">
        <title>Recombination of ecologically and evolutionarily significant loci maintains genetic cohesion in the Pseudomonas syringae species complex.</title>
        <authorList>
            <person name="Dillon M."/>
            <person name="Thakur S."/>
            <person name="Almeida R.N.D."/>
            <person name="Weir B.S."/>
            <person name="Guttman D.S."/>
        </authorList>
    </citation>
    <scope>NUCLEOTIDE SEQUENCE [LARGE SCALE GENOMIC DNA]</scope>
    <source>
        <strain evidence="2 3">NCPPB2445</strain>
    </source>
</reference>
<feature type="domain" description="Beta-ketoacyl-[acyl-carrier-protein] synthase III N-terminal" evidence="1">
    <location>
        <begin position="116"/>
        <end position="186"/>
    </location>
</feature>
<organism evidence="2 3">
    <name type="scientific">Pseudomonas corrugata</name>
    <dbReference type="NCBI Taxonomy" id="47879"/>
    <lineage>
        <taxon>Bacteria</taxon>
        <taxon>Pseudomonadati</taxon>
        <taxon>Pseudomonadota</taxon>
        <taxon>Gammaproteobacteria</taxon>
        <taxon>Pseudomonadales</taxon>
        <taxon>Pseudomonadaceae</taxon>
        <taxon>Pseudomonas</taxon>
    </lineage>
</organism>
<dbReference type="Pfam" id="PF08545">
    <property type="entry name" value="ACP_syn_III"/>
    <property type="match status" value="1"/>
</dbReference>
<dbReference type="OrthoDB" id="2636646at2"/>
<gene>
    <name evidence="2" type="ORF">ALQ77_04408</name>
</gene>
<dbReference type="PANTHER" id="PTHR34069">
    <property type="entry name" value="3-OXOACYL-[ACYL-CARRIER-PROTEIN] SYNTHASE 3"/>
    <property type="match status" value="1"/>
</dbReference>
<dbReference type="PANTHER" id="PTHR34069:SF2">
    <property type="entry name" value="BETA-KETOACYL-[ACYL-CARRIER-PROTEIN] SYNTHASE III"/>
    <property type="match status" value="1"/>
</dbReference>
<keyword evidence="3" id="KW-1185">Reference proteome</keyword>
<dbReference type="GO" id="GO:0004315">
    <property type="term" value="F:3-oxoacyl-[acyl-carrier-protein] synthase activity"/>
    <property type="evidence" value="ECO:0007669"/>
    <property type="project" value="InterPro"/>
</dbReference>
<evidence type="ECO:0000259" key="1">
    <source>
        <dbReference type="Pfam" id="PF08545"/>
    </source>
</evidence>
<name>A0A3M3ESH3_9PSED</name>
<dbReference type="SUPFAM" id="SSF53901">
    <property type="entry name" value="Thiolase-like"/>
    <property type="match status" value="1"/>
</dbReference>
<dbReference type="InterPro" id="IPR013751">
    <property type="entry name" value="ACP_syn_III_N"/>
</dbReference>
<evidence type="ECO:0000313" key="3">
    <source>
        <dbReference type="Proteomes" id="UP000270661"/>
    </source>
</evidence>
<dbReference type="Proteomes" id="UP000270661">
    <property type="component" value="Unassembled WGS sequence"/>
</dbReference>
<proteinExistence type="predicted"/>
<dbReference type="InterPro" id="IPR016039">
    <property type="entry name" value="Thiolase-like"/>
</dbReference>
<comment type="caution">
    <text evidence="2">The sequence shown here is derived from an EMBL/GenBank/DDBJ whole genome shotgun (WGS) entry which is preliminary data.</text>
</comment>
<dbReference type="GO" id="GO:0044550">
    <property type="term" value="P:secondary metabolite biosynthetic process"/>
    <property type="evidence" value="ECO:0007669"/>
    <property type="project" value="TreeGrafter"/>
</dbReference>
<dbReference type="RefSeq" id="WP_053191376.1">
    <property type="nucleotide sequence ID" value="NZ_LHVK01000004.1"/>
</dbReference>
<dbReference type="STRING" id="47879.AXG94_11855"/>
<dbReference type="AlphaFoldDB" id="A0A3M3ESH3"/>
<dbReference type="Gene3D" id="3.40.47.10">
    <property type="match status" value="2"/>
</dbReference>
<dbReference type="EMBL" id="RBOJ01000046">
    <property type="protein sequence ID" value="RMM52583.1"/>
    <property type="molecule type" value="Genomic_DNA"/>
</dbReference>
<accession>A0A3M3ESH3</accession>